<comment type="similarity">
    <text evidence="2">Belongs to the DegT/DnrJ/EryC1 family.</text>
</comment>
<accession>A0ABU1XHA6</accession>
<evidence type="ECO:0000256" key="1">
    <source>
        <dbReference type="ARBA" id="ARBA00001933"/>
    </source>
</evidence>
<dbReference type="Gene3D" id="3.40.640.10">
    <property type="entry name" value="Type I PLP-dependent aspartate aminotransferase-like (Major domain)"/>
    <property type="match status" value="1"/>
</dbReference>
<dbReference type="Proteomes" id="UP001251217">
    <property type="component" value="Unassembled WGS sequence"/>
</dbReference>
<sequence>MTDRIASAVATQLREATSLYDRSGIVGRFEDAFAGYSSQTRTLAVCSGTAALHSLYYGSRLGAGDEVICSDYGFFATITPLLHLGVRLVLVDSTANGTIDVAQIESACTVRTKAVVATHMWGQPADVVTLRRICDDRGLLLFEDCSHAYDSRIGERVVGSFGDGAAWSMQAKKTLCAGEGGVLATNNEDIFERALLLGHFNQRALRDIRPDSGNARYAFTGTGLKYRAHPLALAMALAQLDDLAALVDGRQEPADMICAALNELPGVRLLSRSTGSTRHSYYSLVALFDPAECGYAREQFVAALRAENIRIADVPLQMRSMHHYPLVQDAGFGQNGYGFSNSLRITGQALKFFIPSVVSEDSVLEKTAICAEAIRKVGRGLAAGRA</sequence>
<reference evidence="3 4" key="1">
    <citation type="submission" date="2023-07" db="EMBL/GenBank/DDBJ databases">
        <title>Sorghum-associated microbial communities from plants grown in Nebraska, USA.</title>
        <authorList>
            <person name="Schachtman D."/>
        </authorList>
    </citation>
    <scope>NUCLEOTIDE SEQUENCE [LARGE SCALE GENOMIC DNA]</scope>
    <source>
        <strain evidence="3 4">4272</strain>
    </source>
</reference>
<evidence type="ECO:0000313" key="4">
    <source>
        <dbReference type="Proteomes" id="UP001251217"/>
    </source>
</evidence>
<dbReference type="PANTHER" id="PTHR30244">
    <property type="entry name" value="TRANSAMINASE"/>
    <property type="match status" value="1"/>
</dbReference>
<keyword evidence="4" id="KW-1185">Reference proteome</keyword>
<organism evidence="3 4">
    <name type="scientific">Nocardia kruczakiae</name>
    <dbReference type="NCBI Taxonomy" id="261477"/>
    <lineage>
        <taxon>Bacteria</taxon>
        <taxon>Bacillati</taxon>
        <taxon>Actinomycetota</taxon>
        <taxon>Actinomycetes</taxon>
        <taxon>Mycobacteriales</taxon>
        <taxon>Nocardiaceae</taxon>
        <taxon>Nocardia</taxon>
    </lineage>
</organism>
<evidence type="ECO:0000256" key="2">
    <source>
        <dbReference type="RuleBase" id="RU004508"/>
    </source>
</evidence>
<evidence type="ECO:0000313" key="3">
    <source>
        <dbReference type="EMBL" id="MDR7169362.1"/>
    </source>
</evidence>
<comment type="cofactor">
    <cofactor evidence="1">
        <name>pyridoxal 5'-phosphate</name>
        <dbReference type="ChEBI" id="CHEBI:597326"/>
    </cofactor>
</comment>
<dbReference type="Pfam" id="PF01041">
    <property type="entry name" value="DegT_DnrJ_EryC1"/>
    <property type="match status" value="1"/>
</dbReference>
<dbReference type="InterPro" id="IPR015421">
    <property type="entry name" value="PyrdxlP-dep_Trfase_major"/>
</dbReference>
<dbReference type="EMBL" id="JAVDWW010000004">
    <property type="protein sequence ID" value="MDR7169362.1"/>
    <property type="molecule type" value="Genomic_DNA"/>
</dbReference>
<dbReference type="InterPro" id="IPR015424">
    <property type="entry name" value="PyrdxlP-dep_Trfase"/>
</dbReference>
<dbReference type="PANTHER" id="PTHR30244:SF34">
    <property type="entry name" value="DTDP-4-AMINO-4,6-DIDEOXYGALACTOSE TRANSAMINASE"/>
    <property type="match status" value="1"/>
</dbReference>
<dbReference type="RefSeq" id="WP_063009491.1">
    <property type="nucleotide sequence ID" value="NZ_JAVDWW010000004.1"/>
</dbReference>
<dbReference type="InterPro" id="IPR000653">
    <property type="entry name" value="DegT/StrS_aminotransferase"/>
</dbReference>
<proteinExistence type="inferred from homology"/>
<dbReference type="Gene3D" id="3.90.1150.10">
    <property type="entry name" value="Aspartate Aminotransferase, domain 1"/>
    <property type="match status" value="1"/>
</dbReference>
<dbReference type="SUPFAM" id="SSF53383">
    <property type="entry name" value="PLP-dependent transferases"/>
    <property type="match status" value="1"/>
</dbReference>
<name>A0ABU1XHA6_9NOCA</name>
<keyword evidence="2" id="KW-0663">Pyridoxal phosphate</keyword>
<dbReference type="InterPro" id="IPR015422">
    <property type="entry name" value="PyrdxlP-dep_Trfase_small"/>
</dbReference>
<protein>
    <submittedName>
        <fullName evidence="3">dTDP-4-amino-4,6-dideoxygalactose transaminase</fullName>
    </submittedName>
</protein>
<comment type="caution">
    <text evidence="3">The sequence shown here is derived from an EMBL/GenBank/DDBJ whole genome shotgun (WGS) entry which is preliminary data.</text>
</comment>
<gene>
    <name evidence="3" type="ORF">J2W56_003103</name>
</gene>